<dbReference type="RefSeq" id="XP_033537655.1">
    <property type="nucleotide sequence ID" value="XM_033673605.1"/>
</dbReference>
<protein>
    <submittedName>
        <fullName evidence="2 4">Uncharacterized protein</fullName>
    </submittedName>
</protein>
<keyword evidence="1" id="KW-0812">Transmembrane</keyword>
<evidence type="ECO:0000313" key="2">
    <source>
        <dbReference type="EMBL" id="KAF1816024.1"/>
    </source>
</evidence>
<organism evidence="2">
    <name type="scientific">Eremomyces bilateralis CBS 781.70</name>
    <dbReference type="NCBI Taxonomy" id="1392243"/>
    <lineage>
        <taxon>Eukaryota</taxon>
        <taxon>Fungi</taxon>
        <taxon>Dikarya</taxon>
        <taxon>Ascomycota</taxon>
        <taxon>Pezizomycotina</taxon>
        <taxon>Dothideomycetes</taxon>
        <taxon>Dothideomycetes incertae sedis</taxon>
        <taxon>Eremomycetales</taxon>
        <taxon>Eremomycetaceae</taxon>
        <taxon>Eremomyces</taxon>
    </lineage>
</organism>
<feature type="transmembrane region" description="Helical" evidence="1">
    <location>
        <begin position="20"/>
        <end position="45"/>
    </location>
</feature>
<accession>A0A6G1GDC7</accession>
<dbReference type="GeneID" id="54414175"/>
<proteinExistence type="predicted"/>
<keyword evidence="3" id="KW-1185">Reference proteome</keyword>
<dbReference type="EMBL" id="ML975150">
    <property type="protein sequence ID" value="KAF1816024.1"/>
    <property type="molecule type" value="Genomic_DNA"/>
</dbReference>
<reference evidence="4" key="2">
    <citation type="submission" date="2020-04" db="EMBL/GenBank/DDBJ databases">
        <authorList>
            <consortium name="NCBI Genome Project"/>
        </authorList>
    </citation>
    <scope>NUCLEOTIDE SEQUENCE</scope>
    <source>
        <strain evidence="4">CBS 781.70</strain>
    </source>
</reference>
<keyword evidence="1" id="KW-1133">Transmembrane helix</keyword>
<evidence type="ECO:0000313" key="3">
    <source>
        <dbReference type="Proteomes" id="UP000504638"/>
    </source>
</evidence>
<reference evidence="2 4" key="1">
    <citation type="submission" date="2020-01" db="EMBL/GenBank/DDBJ databases">
        <authorList>
            <consortium name="DOE Joint Genome Institute"/>
            <person name="Haridas S."/>
            <person name="Albert R."/>
            <person name="Binder M."/>
            <person name="Bloem J."/>
            <person name="Labutti K."/>
            <person name="Salamov A."/>
            <person name="Andreopoulos B."/>
            <person name="Baker S.E."/>
            <person name="Barry K."/>
            <person name="Bills G."/>
            <person name="Bluhm B.H."/>
            <person name="Cannon C."/>
            <person name="Castanera R."/>
            <person name="Culley D.E."/>
            <person name="Daum C."/>
            <person name="Ezra D."/>
            <person name="Gonzalez J.B."/>
            <person name="Henrissat B."/>
            <person name="Kuo A."/>
            <person name="Liang C."/>
            <person name="Lipzen A."/>
            <person name="Lutzoni F."/>
            <person name="Magnuson J."/>
            <person name="Mondo S."/>
            <person name="Nolan M."/>
            <person name="Ohm R."/>
            <person name="Pangilinan J."/>
            <person name="Park H.-J."/>
            <person name="Ramirez L."/>
            <person name="Alfaro M."/>
            <person name="Sun H."/>
            <person name="Tritt A."/>
            <person name="Yoshinaga Y."/>
            <person name="Zwiers L.-H."/>
            <person name="Turgeon B.G."/>
            <person name="Goodwin S.B."/>
            <person name="Spatafora J.W."/>
            <person name="Crous P.W."/>
            <person name="Grigoriev I.V."/>
        </authorList>
    </citation>
    <scope>NUCLEOTIDE SEQUENCE</scope>
    <source>
        <strain evidence="2 4">CBS 781.70</strain>
    </source>
</reference>
<gene>
    <name evidence="2 4" type="ORF">P152DRAFT_107838</name>
</gene>
<evidence type="ECO:0000313" key="4">
    <source>
        <dbReference type="RefSeq" id="XP_033537655.1"/>
    </source>
</evidence>
<dbReference type="Proteomes" id="UP000504638">
    <property type="component" value="Unplaced"/>
</dbReference>
<evidence type="ECO:0000256" key="1">
    <source>
        <dbReference type="SAM" id="Phobius"/>
    </source>
</evidence>
<sequence>MLLMIMDESTRAMISQDTHSFLSFVASTENIVWSLFIIFIIVFFYRISRGGMVSSSLHKLAFGSPEGNCSTELCMVGRTKAFAGISIAIVRTYIL</sequence>
<dbReference type="AlphaFoldDB" id="A0A6G1GDC7"/>
<name>A0A6G1GDC7_9PEZI</name>
<keyword evidence="1" id="KW-0472">Membrane</keyword>
<reference evidence="4" key="3">
    <citation type="submission" date="2025-04" db="UniProtKB">
        <authorList>
            <consortium name="RefSeq"/>
        </authorList>
    </citation>
    <scope>IDENTIFICATION</scope>
    <source>
        <strain evidence="4">CBS 781.70</strain>
    </source>
</reference>